<evidence type="ECO:0000256" key="1">
    <source>
        <dbReference type="SAM" id="SignalP"/>
    </source>
</evidence>
<keyword evidence="1" id="KW-0732">Signal</keyword>
<evidence type="ECO:0000313" key="2">
    <source>
        <dbReference type="EMBL" id="MCE2595998.1"/>
    </source>
</evidence>
<protein>
    <submittedName>
        <fullName evidence="2">DUF1439 domain-containing protein</fullName>
    </submittedName>
</protein>
<proteinExistence type="predicted"/>
<reference evidence="2 3" key="1">
    <citation type="journal article" date="2022" name="Environ. Microbiol. Rep.">
        <title>Eco-phylogenetic analyses reveal divergent evolution of vitamin B12 metabolism in the marine bacterial family 'Psychromonadaceae'.</title>
        <authorList>
            <person name="Jin X."/>
            <person name="Yang Y."/>
            <person name="Cao H."/>
            <person name="Gao B."/>
            <person name="Zhao Z."/>
        </authorList>
    </citation>
    <scope>NUCLEOTIDE SEQUENCE [LARGE SCALE GENOMIC DNA]</scope>
    <source>
        <strain evidence="2 3">MKS20</strain>
    </source>
</reference>
<gene>
    <name evidence="2" type="ORF">K6Y31_14390</name>
</gene>
<dbReference type="Proteomes" id="UP001201273">
    <property type="component" value="Unassembled WGS sequence"/>
</dbReference>
<dbReference type="Pfam" id="PF07273">
    <property type="entry name" value="DUF1439"/>
    <property type="match status" value="1"/>
</dbReference>
<comment type="caution">
    <text evidence="2">The sequence shown here is derived from an EMBL/GenBank/DDBJ whole genome shotgun (WGS) entry which is preliminary data.</text>
</comment>
<accession>A0ABS8WE76</accession>
<organism evidence="2 3">
    <name type="scientific">Motilimonas cestriensis</name>
    <dbReference type="NCBI Taxonomy" id="2742685"/>
    <lineage>
        <taxon>Bacteria</taxon>
        <taxon>Pseudomonadati</taxon>
        <taxon>Pseudomonadota</taxon>
        <taxon>Gammaproteobacteria</taxon>
        <taxon>Alteromonadales</taxon>
        <taxon>Alteromonadales genera incertae sedis</taxon>
        <taxon>Motilimonas</taxon>
    </lineage>
</organism>
<dbReference type="PROSITE" id="PS51257">
    <property type="entry name" value="PROKAR_LIPOPROTEIN"/>
    <property type="match status" value="1"/>
</dbReference>
<dbReference type="EMBL" id="JAIMJA010000015">
    <property type="protein sequence ID" value="MCE2595998.1"/>
    <property type="molecule type" value="Genomic_DNA"/>
</dbReference>
<evidence type="ECO:0000313" key="3">
    <source>
        <dbReference type="Proteomes" id="UP001201273"/>
    </source>
</evidence>
<keyword evidence="3" id="KW-1185">Reference proteome</keyword>
<dbReference type="Gene3D" id="3.15.10.40">
    <property type="entry name" value="Uncharacterised protein PF07273, DUF1439"/>
    <property type="match status" value="1"/>
</dbReference>
<dbReference type="RefSeq" id="WP_233053662.1">
    <property type="nucleotide sequence ID" value="NZ_JAIMJA010000015.1"/>
</dbReference>
<sequence>MAWINVKKGMVVGLALLASACSQTYSVSEQEVASYINEQVSFKHEDGIPGILYVKAELGKVAVKFGREQADALQVSGTSSLELQNPLRPFKGSVTVDFSAKPWYNKKEGAVYLKDVKLTNVSSDPADLGNEVAKLVPRVSQALQLFLQTQPIYVLDEQDMNQAMIKKVGKEIVIKPGKIEFVMGL</sequence>
<feature type="chain" id="PRO_5046583867" evidence="1">
    <location>
        <begin position="25"/>
        <end position="185"/>
    </location>
</feature>
<feature type="signal peptide" evidence="1">
    <location>
        <begin position="1"/>
        <end position="24"/>
    </location>
</feature>
<name>A0ABS8WE76_9GAMM</name>
<dbReference type="InterPro" id="IPR010835">
    <property type="entry name" value="DUF1439"/>
</dbReference>